<evidence type="ECO:0000313" key="2">
    <source>
        <dbReference type="EMBL" id="PGZ04943.1"/>
    </source>
</evidence>
<evidence type="ECO:0000313" key="3">
    <source>
        <dbReference type="Proteomes" id="UP000220127"/>
    </source>
</evidence>
<dbReference type="EMBL" id="NVMD01000002">
    <property type="protein sequence ID" value="PED16372.1"/>
    <property type="molecule type" value="Genomic_DNA"/>
</dbReference>
<dbReference type="EMBL" id="NUPM01000005">
    <property type="protein sequence ID" value="PGZ04943.1"/>
    <property type="molecule type" value="Genomic_DNA"/>
</dbReference>
<proteinExistence type="predicted"/>
<dbReference type="RefSeq" id="WP_097876983.1">
    <property type="nucleotide sequence ID" value="NZ_NTYY01000019.1"/>
</dbReference>
<sequence>MNEKVIKYYRYGWNLNDIAEELQISEDEVKQELLTYKNTKGRGARKSFTDEFKLFVYDRLHYGDKVETYDDVSATLEISNATLSKINKEYKGTYGEESVDEYSEENMYEPIDWDIWDECPSCHSSKVNLINDTADDENLNTCSSYCMDCGTEWLKRNGQACKINWEYLDRIAELEI</sequence>
<reference evidence="3 4" key="1">
    <citation type="submission" date="2017-09" db="EMBL/GenBank/DDBJ databases">
        <title>Large-scale bioinformatics analysis of Bacillus genomes uncovers conserved roles of natural products in bacterial physiology.</title>
        <authorList>
            <consortium name="Agbiome Team Llc"/>
            <person name="Bleich R.M."/>
            <person name="Grubbs K.J."/>
            <person name="Santa Maria K.C."/>
            <person name="Allen S.E."/>
            <person name="Farag S."/>
            <person name="Shank E.A."/>
            <person name="Bowers A."/>
        </authorList>
    </citation>
    <scope>NUCLEOTIDE SEQUENCE [LARGE SCALE GENOMIC DNA]</scope>
    <source>
        <strain evidence="2 4">AFS030179</strain>
        <strain evidence="1 3">AFS094940</strain>
    </source>
</reference>
<dbReference type="Proteomes" id="UP000223445">
    <property type="component" value="Unassembled WGS sequence"/>
</dbReference>
<evidence type="ECO:0000313" key="4">
    <source>
        <dbReference type="Proteomes" id="UP000223445"/>
    </source>
</evidence>
<dbReference type="Proteomes" id="UP000220127">
    <property type="component" value="Unassembled WGS sequence"/>
</dbReference>
<comment type="caution">
    <text evidence="1">The sequence shown here is derived from an EMBL/GenBank/DDBJ whole genome shotgun (WGS) entry which is preliminary data.</text>
</comment>
<gene>
    <name evidence="2" type="ORF">COE48_05005</name>
    <name evidence="1" type="ORF">CON01_00550</name>
</gene>
<accession>A0A9X6U4R0</accession>
<name>A0A9X6U4R0_BACTU</name>
<evidence type="ECO:0000313" key="1">
    <source>
        <dbReference type="EMBL" id="PED16372.1"/>
    </source>
</evidence>
<organism evidence="1 3">
    <name type="scientific">Bacillus thuringiensis</name>
    <dbReference type="NCBI Taxonomy" id="1428"/>
    <lineage>
        <taxon>Bacteria</taxon>
        <taxon>Bacillati</taxon>
        <taxon>Bacillota</taxon>
        <taxon>Bacilli</taxon>
        <taxon>Bacillales</taxon>
        <taxon>Bacillaceae</taxon>
        <taxon>Bacillus</taxon>
        <taxon>Bacillus cereus group</taxon>
    </lineage>
</organism>
<dbReference type="AlphaFoldDB" id="A0A9X6U4R0"/>
<protein>
    <submittedName>
        <fullName evidence="1">Uncharacterized protein</fullName>
    </submittedName>
</protein>